<protein>
    <submittedName>
        <fullName evidence="2">Uncharacterized protein</fullName>
    </submittedName>
</protein>
<keyword evidence="3" id="KW-1185">Reference proteome</keyword>
<feature type="region of interest" description="Disordered" evidence="1">
    <location>
        <begin position="340"/>
        <end position="380"/>
    </location>
</feature>
<evidence type="ECO:0000256" key="1">
    <source>
        <dbReference type="SAM" id="MobiDB-lite"/>
    </source>
</evidence>
<feature type="compositionally biased region" description="Low complexity" evidence="1">
    <location>
        <begin position="361"/>
        <end position="372"/>
    </location>
</feature>
<proteinExistence type="predicted"/>
<feature type="compositionally biased region" description="Polar residues" evidence="1">
    <location>
        <begin position="169"/>
        <end position="180"/>
    </location>
</feature>
<comment type="caution">
    <text evidence="2">The sequence shown here is derived from an EMBL/GenBank/DDBJ whole genome shotgun (WGS) entry which is preliminary data.</text>
</comment>
<organism evidence="2 3">
    <name type="scientific">Digitaria exilis</name>
    <dbReference type="NCBI Taxonomy" id="1010633"/>
    <lineage>
        <taxon>Eukaryota</taxon>
        <taxon>Viridiplantae</taxon>
        <taxon>Streptophyta</taxon>
        <taxon>Embryophyta</taxon>
        <taxon>Tracheophyta</taxon>
        <taxon>Spermatophyta</taxon>
        <taxon>Magnoliopsida</taxon>
        <taxon>Liliopsida</taxon>
        <taxon>Poales</taxon>
        <taxon>Poaceae</taxon>
        <taxon>PACMAD clade</taxon>
        <taxon>Panicoideae</taxon>
        <taxon>Panicodae</taxon>
        <taxon>Paniceae</taxon>
        <taxon>Anthephorinae</taxon>
        <taxon>Digitaria</taxon>
    </lineage>
</organism>
<feature type="region of interest" description="Disordered" evidence="1">
    <location>
        <begin position="169"/>
        <end position="214"/>
    </location>
</feature>
<feature type="region of interest" description="Disordered" evidence="1">
    <location>
        <begin position="64"/>
        <end position="91"/>
    </location>
</feature>
<reference evidence="2" key="1">
    <citation type="submission" date="2020-07" db="EMBL/GenBank/DDBJ databases">
        <title>Genome sequence and genetic diversity analysis of an under-domesticated orphan crop, white fonio (Digitaria exilis).</title>
        <authorList>
            <person name="Bennetzen J.L."/>
            <person name="Chen S."/>
            <person name="Ma X."/>
            <person name="Wang X."/>
            <person name="Yssel A.E.J."/>
            <person name="Chaluvadi S.R."/>
            <person name="Johnson M."/>
            <person name="Gangashetty P."/>
            <person name="Hamidou F."/>
            <person name="Sanogo M.D."/>
            <person name="Zwaenepoel A."/>
            <person name="Wallace J."/>
            <person name="Van De Peer Y."/>
            <person name="Van Deynze A."/>
        </authorList>
    </citation>
    <scope>NUCLEOTIDE SEQUENCE</scope>
    <source>
        <tissue evidence="2">Leaves</tissue>
    </source>
</reference>
<evidence type="ECO:0000313" key="3">
    <source>
        <dbReference type="Proteomes" id="UP000636709"/>
    </source>
</evidence>
<gene>
    <name evidence="2" type="ORF">HU200_023609</name>
</gene>
<evidence type="ECO:0000313" key="2">
    <source>
        <dbReference type="EMBL" id="KAF8720707.1"/>
    </source>
</evidence>
<dbReference type="EMBL" id="JACEFO010001691">
    <property type="protein sequence ID" value="KAF8720707.1"/>
    <property type="molecule type" value="Genomic_DNA"/>
</dbReference>
<sequence>MAMALEPFFFTPPPAPRHLAELRIEPAHTAVAFSAPCAADAGRKRRCLLPASSVRKRMLLELAPFDPAPGTPPPAPTPSPSPVAPRAGSSTAAEFSFAPGLRPIQPTPAAGNMFAFAENAPRTPGGSEASSAGNMFAFLAAPERPNTPTGPTSRGGFVFAAASPEAVLTPTSRGSNTSGLSFLASPKQPLMPSGSGGAASLHSPKTARTGATNSGGFALVPSTAPACLHMGSTSSAAAKDTTLPAVGTATPAFVFSASQSPPPPRGGSRKRPRPNLRIKTTQRRMSPRLWAEDTPTPPQELTPPPQKLAKTNSSDNGEGPRSSLMSGPCCLFVTSPVKAAKQEAKKASSEESRSPAGSPCKSPVRPSSQKKPSSPKKPSKLVKDFSYCLVIVLVAFFDLREKKKTEFT</sequence>
<feature type="compositionally biased region" description="Basic and acidic residues" evidence="1">
    <location>
        <begin position="340"/>
        <end position="353"/>
    </location>
</feature>
<name>A0A835CBM1_9POAL</name>
<dbReference type="Proteomes" id="UP000636709">
    <property type="component" value="Unassembled WGS sequence"/>
</dbReference>
<dbReference type="OrthoDB" id="693905at2759"/>
<dbReference type="AlphaFoldDB" id="A0A835CBM1"/>
<feature type="compositionally biased region" description="Pro residues" evidence="1">
    <location>
        <begin position="66"/>
        <end position="83"/>
    </location>
</feature>
<accession>A0A835CBM1</accession>
<feature type="region of interest" description="Disordered" evidence="1">
    <location>
        <begin position="254"/>
        <end position="327"/>
    </location>
</feature>
<feature type="compositionally biased region" description="Basic residues" evidence="1">
    <location>
        <begin position="267"/>
        <end position="286"/>
    </location>
</feature>
<feature type="compositionally biased region" description="Pro residues" evidence="1">
    <location>
        <begin position="295"/>
        <end position="306"/>
    </location>
</feature>